<dbReference type="GO" id="GO:0006351">
    <property type="term" value="P:DNA-templated transcription"/>
    <property type="evidence" value="ECO:0007669"/>
    <property type="project" value="InterPro"/>
</dbReference>
<feature type="transmembrane region" description="Helical" evidence="13">
    <location>
        <begin position="329"/>
        <end position="346"/>
    </location>
</feature>
<dbReference type="InterPro" id="IPR000537">
    <property type="entry name" value="UbiA_prenyltransferase"/>
</dbReference>
<evidence type="ECO:0000256" key="13">
    <source>
        <dbReference type="SAM" id="Phobius"/>
    </source>
</evidence>
<evidence type="ECO:0000256" key="12">
    <source>
        <dbReference type="SAM" id="MobiDB-lite"/>
    </source>
</evidence>
<evidence type="ECO:0000256" key="6">
    <source>
        <dbReference type="ARBA" id="ARBA00022989"/>
    </source>
</evidence>
<dbReference type="CDD" id="cd12148">
    <property type="entry name" value="fungal_TF_MHR"/>
    <property type="match status" value="1"/>
</dbReference>
<dbReference type="AlphaFoldDB" id="A0A8H6CW57"/>
<evidence type="ECO:0000256" key="10">
    <source>
        <dbReference type="ARBA" id="ARBA00023163"/>
    </source>
</evidence>
<evidence type="ECO:0000256" key="5">
    <source>
        <dbReference type="ARBA" id="ARBA00022833"/>
    </source>
</evidence>
<gene>
    <name evidence="15" type="ORF">FDENT_1198</name>
</gene>
<evidence type="ECO:0000256" key="2">
    <source>
        <dbReference type="ARBA" id="ARBA00004141"/>
    </source>
</evidence>
<dbReference type="GO" id="GO:0005634">
    <property type="term" value="C:nucleus"/>
    <property type="evidence" value="ECO:0007669"/>
    <property type="project" value="UniProtKB-SubCell"/>
</dbReference>
<dbReference type="PANTHER" id="PTHR31668">
    <property type="entry name" value="GLUCOSE TRANSPORT TRANSCRIPTION REGULATOR RGT1-RELATED-RELATED"/>
    <property type="match status" value="1"/>
</dbReference>
<keyword evidence="9 13" id="KW-0472">Membrane</keyword>
<keyword evidence="3 13" id="KW-0812">Transmembrane</keyword>
<evidence type="ECO:0000256" key="1">
    <source>
        <dbReference type="ARBA" id="ARBA00004123"/>
    </source>
</evidence>
<feature type="domain" description="Xylanolytic transcriptional activator regulatory" evidence="14">
    <location>
        <begin position="477"/>
        <end position="637"/>
    </location>
</feature>
<evidence type="ECO:0000313" key="16">
    <source>
        <dbReference type="Proteomes" id="UP000562682"/>
    </source>
</evidence>
<keyword evidence="4" id="KW-0479">Metal-binding</keyword>
<keyword evidence="6 13" id="KW-1133">Transmembrane helix</keyword>
<dbReference type="Proteomes" id="UP000562682">
    <property type="component" value="Unassembled WGS sequence"/>
</dbReference>
<dbReference type="InterPro" id="IPR007219">
    <property type="entry name" value="XnlR_reg_dom"/>
</dbReference>
<dbReference type="GO" id="GO:0008270">
    <property type="term" value="F:zinc ion binding"/>
    <property type="evidence" value="ECO:0007669"/>
    <property type="project" value="InterPro"/>
</dbReference>
<dbReference type="GO" id="GO:0003677">
    <property type="term" value="F:DNA binding"/>
    <property type="evidence" value="ECO:0007669"/>
    <property type="project" value="UniProtKB-KW"/>
</dbReference>
<evidence type="ECO:0000256" key="7">
    <source>
        <dbReference type="ARBA" id="ARBA00023015"/>
    </source>
</evidence>
<evidence type="ECO:0000256" key="11">
    <source>
        <dbReference type="ARBA" id="ARBA00023242"/>
    </source>
</evidence>
<evidence type="ECO:0000256" key="9">
    <source>
        <dbReference type="ARBA" id="ARBA00023136"/>
    </source>
</evidence>
<keyword evidence="5" id="KW-0862">Zinc</keyword>
<sequence>MTSRSVTITKRYSEPISMRQSSLQCMQEKQATHQSAYNAETEKSSRMKKLAYHFVTLCLFTKSDMPTSTGINTTFAIAGILAGPGTISNADIEWKDMGKGILVALYFTWHLTLCFNLGNQRQPQSVIEDGVNKPWRPIPAGRISPELAHKWQLVSIVTLLALCSTTLGAWRETAFYLFCTWLYNERAWGDKSWWQRALMNACGITTNRVATLRVAVTAIQANSHEDFEFTNKGLGWFLMCASLVFTTIQVQDLRDQEGDKLIDRQTFPLILGDAPTRWITAVAVMIWSLVCPLYWGLGVAGCAVPILTGAIVSAHMLICRSRERDQTSFRLVAAWWVSLYFLPMMIKLNRVLTNSMKSSSVLGLVLDQVVSSHSSAQGRDKVMMVSFGKRKKSGPKGPRKRTKEAILQAQRSAKHTRPDIDGEIQSQDVVGAPSYTQHNGSSSSSPSGGSQSPQGVQDMTIINYDARIPMSSFSYYLNIYHDCLYVVWPVIDHEVLLTRLGNPDNKIAYALAASICSATRAQLRLSNDDAGPSTYHMAYEAEQSRLMLDYSKHQIIDGLLTCFFLHVFYSNTGRITKSTLLLREAIAYAHILGLHQDLFYTDLDHETIQYHLRIAWILFITDRAHSLQHDLPPTFKLSPTLPELHPQEDAGLGSAFCSLCRLFQAFDDACPPDVRSNQVGFLGAISSQLRARHPLPLCDNEIQRADIVVTDSWLRVVLWKAAIPYVDANTDPNDQGLSVSFPTSVARDLLAKLTTLSSCALETHGPGMMSKLFEVANSVADVIICAPDLADVDSAHVGPRDILCALSSLIASLRTTANPALLTLLREKMMACALGQAGPGRLLQITDVPDEDLQAEEMNLVD</sequence>
<proteinExistence type="predicted"/>
<feature type="compositionally biased region" description="Polar residues" evidence="12">
    <location>
        <begin position="424"/>
        <end position="439"/>
    </location>
</feature>
<protein>
    <submittedName>
        <fullName evidence="15">Transcription activator amyR</fullName>
    </submittedName>
</protein>
<comment type="caution">
    <text evidence="15">The sequence shown here is derived from an EMBL/GenBank/DDBJ whole genome shotgun (WGS) entry which is preliminary data.</text>
</comment>
<feature type="compositionally biased region" description="Low complexity" evidence="12">
    <location>
        <begin position="440"/>
        <end position="455"/>
    </location>
</feature>
<keyword evidence="8" id="KW-0238">DNA-binding</keyword>
<dbReference type="GO" id="GO:0016765">
    <property type="term" value="F:transferase activity, transferring alkyl or aryl (other than methyl) groups"/>
    <property type="evidence" value="ECO:0007669"/>
    <property type="project" value="InterPro"/>
</dbReference>
<dbReference type="Pfam" id="PF01040">
    <property type="entry name" value="UbiA"/>
    <property type="match status" value="1"/>
</dbReference>
<comment type="subcellular location">
    <subcellularLocation>
        <location evidence="2">Membrane</location>
        <topology evidence="2">Multi-pass membrane protein</topology>
    </subcellularLocation>
    <subcellularLocation>
        <location evidence="1">Nucleus</location>
    </subcellularLocation>
</comment>
<dbReference type="EMBL" id="JAAOAK010000023">
    <property type="protein sequence ID" value="KAF5694332.1"/>
    <property type="molecule type" value="Genomic_DNA"/>
</dbReference>
<evidence type="ECO:0000256" key="4">
    <source>
        <dbReference type="ARBA" id="ARBA00022723"/>
    </source>
</evidence>
<keyword evidence="16" id="KW-1185">Reference proteome</keyword>
<reference evidence="15 16" key="1">
    <citation type="submission" date="2020-05" db="EMBL/GenBank/DDBJ databases">
        <title>Identification and distribution of gene clusters putatively required for synthesis of sphingolipid metabolism inhibitors in phylogenetically diverse species of the filamentous fungus Fusarium.</title>
        <authorList>
            <person name="Kim H.-S."/>
            <person name="Busman M."/>
            <person name="Brown D.W."/>
            <person name="Divon H."/>
            <person name="Uhlig S."/>
            <person name="Proctor R.H."/>
        </authorList>
    </citation>
    <scope>NUCLEOTIDE SEQUENCE [LARGE SCALE GENOMIC DNA]</scope>
    <source>
        <strain evidence="15 16">NRRL 25311</strain>
    </source>
</reference>
<evidence type="ECO:0000313" key="15">
    <source>
        <dbReference type="EMBL" id="KAF5694332.1"/>
    </source>
</evidence>
<feature type="transmembrane region" description="Helical" evidence="13">
    <location>
        <begin position="293"/>
        <end position="317"/>
    </location>
</feature>
<feature type="region of interest" description="Disordered" evidence="12">
    <location>
        <begin position="386"/>
        <end position="456"/>
    </location>
</feature>
<keyword evidence="10" id="KW-0804">Transcription</keyword>
<keyword evidence="11" id="KW-0539">Nucleus</keyword>
<dbReference type="GO" id="GO:0016020">
    <property type="term" value="C:membrane"/>
    <property type="evidence" value="ECO:0007669"/>
    <property type="project" value="UniProtKB-SubCell"/>
</dbReference>
<feature type="compositionally biased region" description="Basic residues" evidence="12">
    <location>
        <begin position="388"/>
        <end position="402"/>
    </location>
</feature>
<dbReference type="PANTHER" id="PTHR31668:SF18">
    <property type="entry name" value="MALTOSE FERMENTATION REGULATORY PROTEIN MAL13-RELATED"/>
    <property type="match status" value="1"/>
</dbReference>
<dbReference type="Pfam" id="PF04082">
    <property type="entry name" value="Fungal_trans"/>
    <property type="match status" value="1"/>
</dbReference>
<accession>A0A8H6CW57</accession>
<evidence type="ECO:0000256" key="8">
    <source>
        <dbReference type="ARBA" id="ARBA00023125"/>
    </source>
</evidence>
<evidence type="ECO:0000256" key="3">
    <source>
        <dbReference type="ARBA" id="ARBA00022692"/>
    </source>
</evidence>
<name>A0A8H6CW57_9HYPO</name>
<evidence type="ECO:0000259" key="14">
    <source>
        <dbReference type="Pfam" id="PF04082"/>
    </source>
</evidence>
<organism evidence="15 16">
    <name type="scientific">Fusarium denticulatum</name>
    <dbReference type="NCBI Taxonomy" id="48507"/>
    <lineage>
        <taxon>Eukaryota</taxon>
        <taxon>Fungi</taxon>
        <taxon>Dikarya</taxon>
        <taxon>Ascomycota</taxon>
        <taxon>Pezizomycotina</taxon>
        <taxon>Sordariomycetes</taxon>
        <taxon>Hypocreomycetidae</taxon>
        <taxon>Hypocreales</taxon>
        <taxon>Nectriaceae</taxon>
        <taxon>Fusarium</taxon>
        <taxon>Fusarium fujikuroi species complex</taxon>
    </lineage>
</organism>
<dbReference type="InterPro" id="IPR050797">
    <property type="entry name" value="Carb_Metab_Trans_Reg"/>
</dbReference>
<dbReference type="CDD" id="cd13965">
    <property type="entry name" value="PT_UbiA_3"/>
    <property type="match status" value="1"/>
</dbReference>
<keyword evidence="7" id="KW-0805">Transcription regulation</keyword>